<dbReference type="GO" id="GO:0070534">
    <property type="term" value="P:protein K63-linked ubiquitination"/>
    <property type="evidence" value="ECO:0007669"/>
    <property type="project" value="UniProtKB-UniRule"/>
</dbReference>
<evidence type="ECO:0000256" key="17">
    <source>
        <dbReference type="PROSITE-ProRule" id="PRU00221"/>
    </source>
</evidence>
<dbReference type="CDD" id="cd16656">
    <property type="entry name" value="RING-Ubox_PRP19"/>
    <property type="match status" value="1"/>
</dbReference>
<evidence type="ECO:0000256" key="4">
    <source>
        <dbReference type="ARBA" id="ARBA00006388"/>
    </source>
</evidence>
<dbReference type="OrthoDB" id="687049at2759"/>
<dbReference type="GO" id="GO:0071006">
    <property type="term" value="C:U2-type catalytic step 1 spliceosome"/>
    <property type="evidence" value="ECO:0007669"/>
    <property type="project" value="TreeGrafter"/>
</dbReference>
<evidence type="ECO:0000256" key="5">
    <source>
        <dbReference type="ARBA" id="ARBA00012483"/>
    </source>
</evidence>
<comment type="subcellular location">
    <subcellularLocation>
        <location evidence="2 18">Nucleus</location>
    </subcellularLocation>
</comment>
<dbReference type="EMBL" id="LFVZ01000004">
    <property type="protein sequence ID" value="KTW29704.1"/>
    <property type="molecule type" value="Genomic_DNA"/>
</dbReference>
<reference evidence="21" key="1">
    <citation type="journal article" date="2016" name="Nat. Commun.">
        <title>Genome analysis of three Pneumocystis species reveals adaptation mechanisms to life exclusively in mammalian hosts.</title>
        <authorList>
            <person name="Ma L."/>
            <person name="Chen Z."/>
            <person name="Huang D.W."/>
            <person name="Kutty G."/>
            <person name="Ishihara M."/>
            <person name="Wang H."/>
            <person name="Abouelleil A."/>
            <person name="Bishop L."/>
            <person name="Davey E."/>
            <person name="Deng R."/>
            <person name="Deng X."/>
            <person name="Fan L."/>
            <person name="Fantoni G."/>
            <person name="Fitzgerald M."/>
            <person name="Gogineni E."/>
            <person name="Goldberg J.M."/>
            <person name="Handley G."/>
            <person name="Hu X."/>
            <person name="Huber C."/>
            <person name="Jiao X."/>
            <person name="Jones K."/>
            <person name="Levin J.Z."/>
            <person name="Liu Y."/>
            <person name="Macdonald P."/>
            <person name="Melnikov A."/>
            <person name="Raley C."/>
            <person name="Sassi M."/>
            <person name="Sherman B.T."/>
            <person name="Song X."/>
            <person name="Sykes S."/>
            <person name="Tran B."/>
            <person name="Walsh L."/>
            <person name="Xia Y."/>
            <person name="Yang J."/>
            <person name="Young S."/>
            <person name="Zeng Q."/>
            <person name="Zheng X."/>
            <person name="Stephens R."/>
            <person name="Nusbaum C."/>
            <person name="Birren B.W."/>
            <person name="Azadi P."/>
            <person name="Lempicki R.A."/>
            <person name="Cuomo C.A."/>
            <person name="Kovacs J.A."/>
        </authorList>
    </citation>
    <scope>NUCLEOTIDE SEQUENCE [LARGE SCALE GENOMIC DNA]</scope>
    <source>
        <strain evidence="21">B80</strain>
    </source>
</reference>
<evidence type="ECO:0000256" key="15">
    <source>
        <dbReference type="ARBA" id="ARBA00023204"/>
    </source>
</evidence>
<comment type="caution">
    <text evidence="20">The sequence shown here is derived from an EMBL/GenBank/DDBJ whole genome shotgun (WGS) entry which is preliminary data.</text>
</comment>
<dbReference type="SMART" id="SM00320">
    <property type="entry name" value="WD40"/>
    <property type="match status" value="6"/>
</dbReference>
<evidence type="ECO:0000256" key="8">
    <source>
        <dbReference type="ARBA" id="ARBA00022664"/>
    </source>
</evidence>
<keyword evidence="11" id="KW-0677">Repeat</keyword>
<dbReference type="PROSITE" id="PS51698">
    <property type="entry name" value="U_BOX"/>
    <property type="match status" value="1"/>
</dbReference>
<evidence type="ECO:0000313" key="20">
    <source>
        <dbReference type="EMBL" id="KTW29704.1"/>
    </source>
</evidence>
<dbReference type="InterPro" id="IPR019775">
    <property type="entry name" value="WD40_repeat_CS"/>
</dbReference>
<keyword evidence="15 18" id="KW-0234">DNA repair</keyword>
<dbReference type="Pfam" id="PF00400">
    <property type="entry name" value="WD40"/>
    <property type="match status" value="1"/>
</dbReference>
<dbReference type="GO" id="GO:0005737">
    <property type="term" value="C:cytoplasm"/>
    <property type="evidence" value="ECO:0007669"/>
    <property type="project" value="TreeGrafter"/>
</dbReference>
<dbReference type="RefSeq" id="XP_018226691.1">
    <property type="nucleotide sequence ID" value="XM_018369508.1"/>
</dbReference>
<dbReference type="EC" id="2.3.2.27" evidence="5 18"/>
<dbReference type="Gene3D" id="3.30.40.10">
    <property type="entry name" value="Zinc/RING finger domain, C3HC4 (zinc finger)"/>
    <property type="match status" value="1"/>
</dbReference>
<evidence type="ECO:0000256" key="11">
    <source>
        <dbReference type="ARBA" id="ARBA00022737"/>
    </source>
</evidence>
<evidence type="ECO:0000256" key="16">
    <source>
        <dbReference type="ARBA" id="ARBA00023242"/>
    </source>
</evidence>
<dbReference type="AlphaFoldDB" id="A0A0W4ZMV0"/>
<dbReference type="InterPro" id="IPR013915">
    <property type="entry name" value="Prp19_cc"/>
</dbReference>
<keyword evidence="9 18" id="KW-0808">Transferase</keyword>
<dbReference type="Pfam" id="PF12894">
    <property type="entry name" value="ANAPC4_WD40"/>
    <property type="match status" value="1"/>
</dbReference>
<proteinExistence type="inferred from homology"/>
<comment type="catalytic activity">
    <reaction evidence="1 18">
        <text>S-ubiquitinyl-[E2 ubiquitin-conjugating enzyme]-L-cysteine + [acceptor protein]-L-lysine = [E2 ubiquitin-conjugating enzyme]-L-cysteine + N(6)-ubiquitinyl-[acceptor protein]-L-lysine.</text>
        <dbReference type="EC" id="2.3.2.27"/>
    </reaction>
</comment>
<dbReference type="PANTHER" id="PTHR43995:SF1">
    <property type="entry name" value="PRE-MRNA-PROCESSING FACTOR 19"/>
    <property type="match status" value="1"/>
</dbReference>
<feature type="repeat" description="WD" evidence="17">
    <location>
        <begin position="320"/>
        <end position="361"/>
    </location>
</feature>
<evidence type="ECO:0000256" key="3">
    <source>
        <dbReference type="ARBA" id="ARBA00004906"/>
    </source>
</evidence>
<evidence type="ECO:0000256" key="12">
    <source>
        <dbReference type="ARBA" id="ARBA00022763"/>
    </source>
</evidence>
<name>A0A0W4ZMV0_PNEC8</name>
<keyword evidence="21" id="KW-1185">Reference proteome</keyword>
<comment type="function">
    <text evidence="18">Ubiquitin-protein ligase which is mainly involved pre-mRNA splicing and DNA repair. Required for pre-mRNA splicing as component of the spliceosome.</text>
</comment>
<dbReference type="GeneID" id="28935710"/>
<gene>
    <name evidence="20" type="ORF">T552_00912</name>
</gene>
<keyword evidence="14 18" id="KW-0508">mRNA splicing</keyword>
<evidence type="ECO:0000256" key="14">
    <source>
        <dbReference type="ARBA" id="ARBA00023187"/>
    </source>
</evidence>
<comment type="subunit">
    <text evidence="18">Homotetramer.</text>
</comment>
<dbReference type="InterPro" id="IPR015943">
    <property type="entry name" value="WD40/YVTN_repeat-like_dom_sf"/>
</dbReference>
<keyword evidence="7 17" id="KW-0853">WD repeat</keyword>
<comment type="similarity">
    <text evidence="4 18">Belongs to the WD repeat PRP19 family.</text>
</comment>
<dbReference type="GO" id="GO:0000398">
    <property type="term" value="P:mRNA splicing, via spliceosome"/>
    <property type="evidence" value="ECO:0007669"/>
    <property type="project" value="InterPro"/>
</dbReference>
<dbReference type="PROSITE" id="PS50082">
    <property type="entry name" value="WD_REPEATS_2"/>
    <property type="match status" value="3"/>
</dbReference>
<dbReference type="InterPro" id="IPR055340">
    <property type="entry name" value="RING-Ubox_PRP19"/>
</dbReference>
<protein>
    <recommendedName>
        <fullName evidence="6 18">Pre-mRNA-processing factor 19</fullName>
        <ecNumber evidence="5 18">2.3.2.27</ecNumber>
    </recommendedName>
</protein>
<evidence type="ECO:0000313" key="21">
    <source>
        <dbReference type="Proteomes" id="UP000054454"/>
    </source>
</evidence>
<evidence type="ECO:0000256" key="2">
    <source>
        <dbReference type="ARBA" id="ARBA00004123"/>
    </source>
</evidence>
<dbReference type="InterPro" id="IPR001680">
    <property type="entry name" value="WD40_rpt"/>
</dbReference>
<dbReference type="PANTHER" id="PTHR43995">
    <property type="entry name" value="PRE-MRNA-PROCESSING FACTOR 19"/>
    <property type="match status" value="1"/>
</dbReference>
<evidence type="ECO:0000256" key="7">
    <source>
        <dbReference type="ARBA" id="ARBA00022574"/>
    </source>
</evidence>
<dbReference type="Gene3D" id="2.130.10.10">
    <property type="entry name" value="YVTN repeat-like/Quinoprotein amine dehydrogenase"/>
    <property type="match status" value="1"/>
</dbReference>
<feature type="repeat" description="WD" evidence="17">
    <location>
        <begin position="362"/>
        <end position="404"/>
    </location>
</feature>
<dbReference type="InterPro" id="IPR024977">
    <property type="entry name" value="Apc4-like_WD40_dom"/>
</dbReference>
<dbReference type="FunFam" id="3.30.40.10:FF:000027">
    <property type="entry name" value="Pre-mRNA-processing factor 19, putative"/>
    <property type="match status" value="1"/>
</dbReference>
<keyword evidence="12 18" id="KW-0227">DNA damage</keyword>
<evidence type="ECO:0000256" key="13">
    <source>
        <dbReference type="ARBA" id="ARBA00022786"/>
    </source>
</evidence>
<feature type="domain" description="U-box" evidence="19">
    <location>
        <begin position="1"/>
        <end position="70"/>
    </location>
</feature>
<dbReference type="InterPro" id="IPR003613">
    <property type="entry name" value="Ubox_domain"/>
</dbReference>
<dbReference type="Pfam" id="PF08606">
    <property type="entry name" value="Prp19"/>
    <property type="match status" value="1"/>
</dbReference>
<accession>A0A0W4ZMV0</accession>
<dbReference type="GO" id="GO:0000974">
    <property type="term" value="C:Prp19 complex"/>
    <property type="evidence" value="ECO:0007669"/>
    <property type="project" value="UniProtKB-UniRule"/>
</dbReference>
<keyword evidence="13 18" id="KW-0833">Ubl conjugation pathway</keyword>
<dbReference type="InterPro" id="IPR013083">
    <property type="entry name" value="Znf_RING/FYVE/PHD"/>
</dbReference>
<evidence type="ECO:0000256" key="1">
    <source>
        <dbReference type="ARBA" id="ARBA00000900"/>
    </source>
</evidence>
<dbReference type="SMART" id="SM00504">
    <property type="entry name" value="Ubox"/>
    <property type="match status" value="1"/>
</dbReference>
<evidence type="ECO:0000256" key="6">
    <source>
        <dbReference type="ARBA" id="ARBA00015618"/>
    </source>
</evidence>
<dbReference type="VEuPathDB" id="FungiDB:T552_00912"/>
<keyword evidence="16 18" id="KW-0539">Nucleus</keyword>
<organism evidence="20 21">
    <name type="scientific">Pneumocystis carinii (strain B80)</name>
    <name type="common">Rat pneumocystis pneumonia agent</name>
    <name type="synonym">Pneumocystis carinii f. sp. carinii</name>
    <dbReference type="NCBI Taxonomy" id="1408658"/>
    <lineage>
        <taxon>Eukaryota</taxon>
        <taxon>Fungi</taxon>
        <taxon>Dikarya</taxon>
        <taxon>Ascomycota</taxon>
        <taxon>Taphrinomycotina</taxon>
        <taxon>Pneumocystomycetes</taxon>
        <taxon>Pneumocystaceae</taxon>
        <taxon>Pneumocystis</taxon>
    </lineage>
</organism>
<evidence type="ECO:0000256" key="10">
    <source>
        <dbReference type="ARBA" id="ARBA00022728"/>
    </source>
</evidence>
<dbReference type="GO" id="GO:0061630">
    <property type="term" value="F:ubiquitin protein ligase activity"/>
    <property type="evidence" value="ECO:0007669"/>
    <property type="project" value="UniProtKB-UniRule"/>
</dbReference>
<comment type="pathway">
    <text evidence="3 18">Protein modification; protein ubiquitination.</text>
</comment>
<dbReference type="UniPathway" id="UPA00143"/>
<dbReference type="GO" id="GO:0006281">
    <property type="term" value="P:DNA repair"/>
    <property type="evidence" value="ECO:0007669"/>
    <property type="project" value="UniProtKB-KW"/>
</dbReference>
<dbReference type="SUPFAM" id="SSF50978">
    <property type="entry name" value="WD40 repeat-like"/>
    <property type="match status" value="1"/>
</dbReference>
<dbReference type="SUPFAM" id="SSF57850">
    <property type="entry name" value="RING/U-box"/>
    <property type="match status" value="1"/>
</dbReference>
<dbReference type="Proteomes" id="UP000054454">
    <property type="component" value="Unassembled WGS sequence"/>
</dbReference>
<dbReference type="PROSITE" id="PS00678">
    <property type="entry name" value="WD_REPEATS_1"/>
    <property type="match status" value="1"/>
</dbReference>
<evidence type="ECO:0000259" key="19">
    <source>
        <dbReference type="PROSITE" id="PS51698"/>
    </source>
</evidence>
<evidence type="ECO:0000256" key="9">
    <source>
        <dbReference type="ARBA" id="ARBA00022679"/>
    </source>
</evidence>
<dbReference type="InterPro" id="IPR036322">
    <property type="entry name" value="WD40_repeat_dom_sf"/>
</dbReference>
<keyword evidence="8 18" id="KW-0507">mRNA processing</keyword>
<dbReference type="InterPro" id="IPR038959">
    <property type="entry name" value="Prp19"/>
</dbReference>
<feature type="repeat" description="WD" evidence="17">
    <location>
        <begin position="279"/>
        <end position="320"/>
    </location>
</feature>
<sequence>MFCALSGESIDVGVVSKKSGNVYEKRLIEAYIQENEKDPVTGEPLTLDDLVELKTSKTIRGRPPQATSIPSLLAIFQNEWDSLALETYNLKQQLNQARQELSTALYQHDAACRVIARLLKERDEAREALKKVRISSEFPRESVTNNEQMDVDAQVLPEYLIQKIDETQKTLSSNRRKRKIPADWTTVKQVQEFKLSKNIHPFKSKITSIAITDLGNMILVTSKNTLKIYNVTDEKPAHSLKCGEGEITCALWIGELPAVAKSDGTIHIYTSLDGNDKKISTHESKVIALALHPSNDLLASATVDGEWALHDLKSDQTVAKYRENTEFTCAKFHPDGYLFASGTIDGLIKIYNVKTGKNVANFDSQKGSITSLSFSENGYWLSASSIHDSRVHIWDLRNNTQTQFLQATDSILSLNWDYTGQFLAIGSQNTITLWSYSKSTKSWSLLHDFKNSASHLLWGSRAATLYVADNTTLSIFSF</sequence>
<evidence type="ECO:0000256" key="18">
    <source>
        <dbReference type="RuleBase" id="RU367101"/>
    </source>
</evidence>
<keyword evidence="10 18" id="KW-0747">Spliceosome</keyword>